<feature type="domain" description="Tyrosine specific protein phosphatases" evidence="3">
    <location>
        <begin position="281"/>
        <end position="393"/>
    </location>
</feature>
<accession>A0A166S130</accession>
<feature type="domain" description="Tyrosine-protein phosphatase" evidence="2">
    <location>
        <begin position="78"/>
        <end position="402"/>
    </location>
</feature>
<dbReference type="OrthoDB" id="10253954at2759"/>
<gene>
    <name evidence="4" type="ORF">FIBSPDRAFT_852148</name>
</gene>
<dbReference type="STRING" id="436010.A0A166S130"/>
<evidence type="ECO:0000313" key="5">
    <source>
        <dbReference type="Proteomes" id="UP000076532"/>
    </source>
</evidence>
<reference evidence="4 5" key="1">
    <citation type="journal article" date="2016" name="Mol. Biol. Evol.">
        <title>Comparative Genomics of Early-Diverging Mushroom-Forming Fungi Provides Insights into the Origins of Lignocellulose Decay Capabilities.</title>
        <authorList>
            <person name="Nagy L.G."/>
            <person name="Riley R."/>
            <person name="Tritt A."/>
            <person name="Adam C."/>
            <person name="Daum C."/>
            <person name="Floudas D."/>
            <person name="Sun H."/>
            <person name="Yadav J.S."/>
            <person name="Pangilinan J."/>
            <person name="Larsson K.H."/>
            <person name="Matsuura K."/>
            <person name="Barry K."/>
            <person name="Labutti K."/>
            <person name="Kuo R."/>
            <person name="Ohm R.A."/>
            <person name="Bhattacharya S.S."/>
            <person name="Shirouzu T."/>
            <person name="Yoshinaga Y."/>
            <person name="Martin F.M."/>
            <person name="Grigoriev I.V."/>
            <person name="Hibbett D.S."/>
        </authorList>
    </citation>
    <scope>NUCLEOTIDE SEQUENCE [LARGE SCALE GENOMIC DNA]</scope>
    <source>
        <strain evidence="4 5">CBS 109695</strain>
    </source>
</reference>
<dbReference type="InterPro" id="IPR003595">
    <property type="entry name" value="Tyr_Pase_cat"/>
</dbReference>
<dbReference type="Proteomes" id="UP000076532">
    <property type="component" value="Unassembled WGS sequence"/>
</dbReference>
<protein>
    <submittedName>
        <fullName evidence="4">Phosphatases II</fullName>
    </submittedName>
</protein>
<dbReference type="InterPro" id="IPR029021">
    <property type="entry name" value="Prot-tyrosine_phosphatase-like"/>
</dbReference>
<dbReference type="PRINTS" id="PR00700">
    <property type="entry name" value="PRTYPHPHTASE"/>
</dbReference>
<keyword evidence="5" id="KW-1185">Reference proteome</keyword>
<name>A0A166S130_9AGAM</name>
<dbReference type="InterPro" id="IPR000242">
    <property type="entry name" value="PTP_cat"/>
</dbReference>
<dbReference type="PANTHER" id="PTHR19134">
    <property type="entry name" value="RECEPTOR-TYPE TYROSINE-PROTEIN PHOSPHATASE"/>
    <property type="match status" value="1"/>
</dbReference>
<dbReference type="AlphaFoldDB" id="A0A166S130"/>
<sequence>MTAMISHPKPILPRWLQLSQSPLAEDQQRIKEVLVILRDREGQRSAARAASCYPSVPKAHEALISHYSIVQSHGNPGNRYSDIVPYDRTKVALEDGVAQGRAGARQPRYLNASWVRELYGGRWFIATQAPRLKSPTPTSRFGSRPRPPAPDTVHEFLSFILQSTTCPPTSLDPTFSGHSPIRTVVQLTRYGGRQADAYFPDVVAAGEKPQKKIIPAEEGSALPPLEVKLLKVLEIPEAHCVQSTVSITSAAHSEPVVFTHMMYAAWPDHGVPEPEDHPSLLQFIRLVEQNNHDGLPPGTDGPPIIVNCSAGIGRTGTFLALSSLLRAHGLLTPPYSAYEPALVRAPATPLPLPPSLLGPMDLPAGMEGDLVASEIDSLREQRPGMVQTDVQVLLIYQVFAMAATASS</sequence>
<dbReference type="PANTHER" id="PTHR19134:SF449">
    <property type="entry name" value="TYROSINE-PROTEIN PHOSPHATASE 1"/>
    <property type="match status" value="1"/>
</dbReference>
<dbReference type="GO" id="GO:0004725">
    <property type="term" value="F:protein tyrosine phosphatase activity"/>
    <property type="evidence" value="ECO:0007669"/>
    <property type="project" value="InterPro"/>
</dbReference>
<dbReference type="SUPFAM" id="SSF52799">
    <property type="entry name" value="(Phosphotyrosine protein) phosphatases II"/>
    <property type="match status" value="1"/>
</dbReference>
<dbReference type="PROSITE" id="PS50055">
    <property type="entry name" value="TYR_PHOSPHATASE_PTP"/>
    <property type="match status" value="1"/>
</dbReference>
<proteinExistence type="inferred from homology"/>
<dbReference type="InterPro" id="IPR000387">
    <property type="entry name" value="Tyr_Pase_dom"/>
</dbReference>
<organism evidence="4 5">
    <name type="scientific">Athelia psychrophila</name>
    <dbReference type="NCBI Taxonomy" id="1759441"/>
    <lineage>
        <taxon>Eukaryota</taxon>
        <taxon>Fungi</taxon>
        <taxon>Dikarya</taxon>
        <taxon>Basidiomycota</taxon>
        <taxon>Agaricomycotina</taxon>
        <taxon>Agaricomycetes</taxon>
        <taxon>Agaricomycetidae</taxon>
        <taxon>Atheliales</taxon>
        <taxon>Atheliaceae</taxon>
        <taxon>Athelia</taxon>
    </lineage>
</organism>
<dbReference type="Pfam" id="PF00102">
    <property type="entry name" value="Y_phosphatase"/>
    <property type="match status" value="2"/>
</dbReference>
<evidence type="ECO:0000256" key="1">
    <source>
        <dbReference type="ARBA" id="ARBA00009649"/>
    </source>
</evidence>
<comment type="similarity">
    <text evidence="1">Belongs to the protein-tyrosine phosphatase family. Non-receptor class subfamily.</text>
</comment>
<dbReference type="InterPro" id="IPR050348">
    <property type="entry name" value="Protein-Tyr_Phosphatase"/>
</dbReference>
<dbReference type="EMBL" id="KV417501">
    <property type="protein sequence ID" value="KZP28897.1"/>
    <property type="molecule type" value="Genomic_DNA"/>
</dbReference>
<dbReference type="Gene3D" id="3.90.190.10">
    <property type="entry name" value="Protein tyrosine phosphatase superfamily"/>
    <property type="match status" value="1"/>
</dbReference>
<dbReference type="SMART" id="SM00404">
    <property type="entry name" value="PTPc_motif"/>
    <property type="match status" value="1"/>
</dbReference>
<dbReference type="SMART" id="SM00194">
    <property type="entry name" value="PTPc"/>
    <property type="match status" value="1"/>
</dbReference>
<evidence type="ECO:0000313" key="4">
    <source>
        <dbReference type="EMBL" id="KZP28897.1"/>
    </source>
</evidence>
<dbReference type="CDD" id="cd00047">
    <property type="entry name" value="PTPc"/>
    <property type="match status" value="1"/>
</dbReference>
<evidence type="ECO:0000259" key="3">
    <source>
        <dbReference type="PROSITE" id="PS50056"/>
    </source>
</evidence>
<dbReference type="PROSITE" id="PS50056">
    <property type="entry name" value="TYR_PHOSPHATASE_2"/>
    <property type="match status" value="1"/>
</dbReference>
<evidence type="ECO:0000259" key="2">
    <source>
        <dbReference type="PROSITE" id="PS50055"/>
    </source>
</evidence>